<gene>
    <name evidence="1" type="ORF">AAIK43_01570</name>
</gene>
<sequence>MIAAPPFVLAFDNEDLQGVEIFDDSDGKIDGAFDLSPVAARMHQQARAVVAHAASSA</sequence>
<dbReference type="Proteomes" id="UP001446337">
    <property type="component" value="Chromosome"/>
</dbReference>
<dbReference type="RefSeq" id="WP_343498993.1">
    <property type="nucleotide sequence ID" value="NZ_CP154792.1"/>
</dbReference>
<proteinExistence type="predicted"/>
<organism evidence="1 2">
    <name type="scientific">Achromobacter denitrificans</name>
    <name type="common">Alcaligenes denitrificans</name>
    <dbReference type="NCBI Taxonomy" id="32002"/>
    <lineage>
        <taxon>Bacteria</taxon>
        <taxon>Pseudomonadati</taxon>
        <taxon>Pseudomonadota</taxon>
        <taxon>Betaproteobacteria</taxon>
        <taxon>Burkholderiales</taxon>
        <taxon>Alcaligenaceae</taxon>
        <taxon>Achromobacter</taxon>
    </lineage>
</organism>
<accession>A0ABZ3G3Y5</accession>
<evidence type="ECO:0000313" key="2">
    <source>
        <dbReference type="Proteomes" id="UP001446337"/>
    </source>
</evidence>
<protein>
    <submittedName>
        <fullName evidence="1">Uncharacterized protein</fullName>
    </submittedName>
</protein>
<keyword evidence="2" id="KW-1185">Reference proteome</keyword>
<dbReference type="EMBL" id="CP154792">
    <property type="protein sequence ID" value="XAN16742.1"/>
    <property type="molecule type" value="Genomic_DNA"/>
</dbReference>
<reference evidence="1 2" key="1">
    <citation type="submission" date="2024-05" db="EMBL/GenBank/DDBJ databases">
        <title>Achromobacter denitrificans. BP1, complete genome.</title>
        <authorList>
            <person name="Zhang B."/>
        </authorList>
    </citation>
    <scope>NUCLEOTIDE SEQUENCE [LARGE SCALE GENOMIC DNA]</scope>
    <source>
        <strain evidence="1 2">BP1</strain>
    </source>
</reference>
<evidence type="ECO:0000313" key="1">
    <source>
        <dbReference type="EMBL" id="XAN16742.1"/>
    </source>
</evidence>
<name>A0ABZ3G3Y5_ACHDE</name>